<dbReference type="InterPro" id="IPR000953">
    <property type="entry name" value="Chromo/chromo_shadow_dom"/>
</dbReference>
<dbReference type="CDD" id="cd00303">
    <property type="entry name" value="retropepsin_like"/>
    <property type="match status" value="1"/>
</dbReference>
<dbReference type="Pfam" id="PF17917">
    <property type="entry name" value="RT_RNaseH"/>
    <property type="match status" value="1"/>
</dbReference>
<dbReference type="InterPro" id="IPR027417">
    <property type="entry name" value="P-loop_NTPase"/>
</dbReference>
<dbReference type="SUPFAM" id="SSF56672">
    <property type="entry name" value="DNA/RNA polymerases"/>
    <property type="match status" value="1"/>
</dbReference>
<evidence type="ECO:0000256" key="3">
    <source>
        <dbReference type="ARBA" id="ARBA00012493"/>
    </source>
</evidence>
<evidence type="ECO:0000256" key="16">
    <source>
        <dbReference type="SAM" id="MobiDB-lite"/>
    </source>
</evidence>
<dbReference type="Gene3D" id="4.10.60.10">
    <property type="entry name" value="Zinc finger, CCHC-type"/>
    <property type="match status" value="1"/>
</dbReference>
<comment type="subcellular location">
    <subcellularLocation>
        <location evidence="1">Mitochondrion</location>
    </subcellularLocation>
</comment>
<dbReference type="Gene3D" id="2.130.10.10">
    <property type="entry name" value="YVTN repeat-like/Quinoprotein amine dehydrogenase"/>
    <property type="match status" value="1"/>
</dbReference>
<evidence type="ECO:0000256" key="11">
    <source>
        <dbReference type="ARBA" id="ARBA00022884"/>
    </source>
</evidence>
<dbReference type="SUPFAM" id="SSF53098">
    <property type="entry name" value="Ribonuclease H-like"/>
    <property type="match status" value="1"/>
</dbReference>
<dbReference type="Pfam" id="PF00400">
    <property type="entry name" value="WD40"/>
    <property type="match status" value="2"/>
</dbReference>
<dbReference type="CDD" id="cd09274">
    <property type="entry name" value="RNase_HI_RT_Ty3"/>
    <property type="match status" value="1"/>
</dbReference>
<feature type="compositionally biased region" description="Basic and acidic residues" evidence="16">
    <location>
        <begin position="520"/>
        <end position="559"/>
    </location>
</feature>
<dbReference type="InterPro" id="IPR000477">
    <property type="entry name" value="RT_dom"/>
</dbReference>
<dbReference type="Gene3D" id="2.40.50.40">
    <property type="match status" value="1"/>
</dbReference>
<dbReference type="Gene3D" id="3.10.10.10">
    <property type="entry name" value="HIV Type 1 Reverse Transcriptase, subunit A, domain 1"/>
    <property type="match status" value="1"/>
</dbReference>
<protein>
    <recommendedName>
        <fullName evidence="3">RNA-directed DNA polymerase</fullName>
        <ecNumber evidence="3">2.7.7.49</ecNumber>
    </recommendedName>
</protein>
<dbReference type="InterPro" id="IPR016197">
    <property type="entry name" value="Chromo-like_dom_sf"/>
</dbReference>
<dbReference type="SUPFAM" id="SSF52540">
    <property type="entry name" value="P-loop containing nucleoside triphosphate hydrolases"/>
    <property type="match status" value="1"/>
</dbReference>
<keyword evidence="7" id="KW-0540">Nuclease</keyword>
<dbReference type="Pfam" id="PF24883">
    <property type="entry name" value="NPHP3_N"/>
    <property type="match status" value="1"/>
</dbReference>
<dbReference type="SUPFAM" id="SSF54160">
    <property type="entry name" value="Chromo domain-like"/>
    <property type="match status" value="1"/>
</dbReference>
<dbReference type="PANTHER" id="PTHR37984:SF5">
    <property type="entry name" value="PROTEIN NYNRIN-LIKE"/>
    <property type="match status" value="1"/>
</dbReference>
<dbReference type="GO" id="GO:0006338">
    <property type="term" value="P:chromatin remodeling"/>
    <property type="evidence" value="ECO:0007669"/>
    <property type="project" value="UniProtKB-ARBA"/>
</dbReference>
<dbReference type="InterPro" id="IPR056884">
    <property type="entry name" value="NPHP3-like_N"/>
</dbReference>
<dbReference type="SMART" id="SM00298">
    <property type="entry name" value="CHROMO"/>
    <property type="match status" value="1"/>
</dbReference>
<feature type="domain" description="Reverse transcriptase" evidence="20">
    <location>
        <begin position="856"/>
        <end position="1036"/>
    </location>
</feature>
<feature type="region of interest" description="Disordered" evidence="16">
    <location>
        <begin position="583"/>
        <end position="615"/>
    </location>
</feature>
<comment type="caution">
    <text evidence="22">The sequence shown here is derived from an EMBL/GenBank/DDBJ whole genome shotgun (WGS) entry which is preliminary data.</text>
</comment>
<dbReference type="PANTHER" id="PTHR37984">
    <property type="entry name" value="PROTEIN CBG26694"/>
    <property type="match status" value="1"/>
</dbReference>
<dbReference type="PROSITE" id="PS50994">
    <property type="entry name" value="INTEGRASE"/>
    <property type="match status" value="1"/>
</dbReference>
<feature type="compositionally biased region" description="Polar residues" evidence="16">
    <location>
        <begin position="320"/>
        <end position="333"/>
    </location>
</feature>
<evidence type="ECO:0000259" key="20">
    <source>
        <dbReference type="PROSITE" id="PS50878"/>
    </source>
</evidence>
<dbReference type="PROSITE" id="PS50837">
    <property type="entry name" value="NACHT"/>
    <property type="match status" value="1"/>
</dbReference>
<dbReference type="InterPro" id="IPR015943">
    <property type="entry name" value="WD40/YVTN_repeat-like_dom_sf"/>
</dbReference>
<feature type="domain" description="NACHT" evidence="19">
    <location>
        <begin position="34"/>
        <end position="176"/>
    </location>
</feature>
<dbReference type="SUPFAM" id="SSF50978">
    <property type="entry name" value="WD40 repeat-like"/>
    <property type="match status" value="1"/>
</dbReference>
<dbReference type="CDD" id="cd01647">
    <property type="entry name" value="RT_LTR"/>
    <property type="match status" value="1"/>
</dbReference>
<dbReference type="SMART" id="SM00320">
    <property type="entry name" value="WD40"/>
    <property type="match status" value="2"/>
</dbReference>
<dbReference type="InterPro" id="IPR036397">
    <property type="entry name" value="RNaseH_sf"/>
</dbReference>
<dbReference type="GO" id="GO:0004519">
    <property type="term" value="F:endonuclease activity"/>
    <property type="evidence" value="ECO:0007669"/>
    <property type="project" value="UniProtKB-KW"/>
</dbReference>
<feature type="repeat" description="WD" evidence="15">
    <location>
        <begin position="1869"/>
        <end position="1901"/>
    </location>
</feature>
<dbReference type="PROSITE" id="PS50294">
    <property type="entry name" value="WD_REPEATS_REGION"/>
    <property type="match status" value="2"/>
</dbReference>
<feature type="domain" description="Chromo" evidence="17">
    <location>
        <begin position="1732"/>
        <end position="1792"/>
    </location>
</feature>
<dbReference type="GO" id="GO:0005739">
    <property type="term" value="C:mitochondrion"/>
    <property type="evidence" value="ECO:0007669"/>
    <property type="project" value="UniProtKB-SubCell"/>
</dbReference>
<dbReference type="PROSITE" id="PS50878">
    <property type="entry name" value="RT_POL"/>
    <property type="match status" value="1"/>
</dbReference>
<dbReference type="PROSITE" id="PS00678">
    <property type="entry name" value="WD_REPEATS_1"/>
    <property type="match status" value="1"/>
</dbReference>
<dbReference type="GO" id="GO:0016787">
    <property type="term" value="F:hydrolase activity"/>
    <property type="evidence" value="ECO:0007669"/>
    <property type="project" value="UniProtKB-KW"/>
</dbReference>
<gene>
    <name evidence="22" type="ORF">O9K51_04886</name>
</gene>
<dbReference type="EMBL" id="JAQHRD010000003">
    <property type="protein sequence ID" value="KAJ6443707.1"/>
    <property type="molecule type" value="Genomic_DNA"/>
</dbReference>
<evidence type="ECO:0000256" key="7">
    <source>
        <dbReference type="ARBA" id="ARBA00022722"/>
    </source>
</evidence>
<dbReference type="GO" id="GO:0003964">
    <property type="term" value="F:RNA-directed DNA polymerase activity"/>
    <property type="evidence" value="ECO:0007669"/>
    <property type="project" value="UniProtKB-KW"/>
</dbReference>
<dbReference type="Gene3D" id="3.30.420.10">
    <property type="entry name" value="Ribonuclease H-like superfamily/Ribonuclease H"/>
    <property type="match status" value="2"/>
</dbReference>
<evidence type="ECO:0000313" key="22">
    <source>
        <dbReference type="EMBL" id="KAJ6443707.1"/>
    </source>
</evidence>
<dbReference type="InterPro" id="IPR050951">
    <property type="entry name" value="Retrovirus_Pol_polyprotein"/>
</dbReference>
<accession>A0AB34FX39</accession>
<dbReference type="GO" id="GO:0005634">
    <property type="term" value="C:nucleus"/>
    <property type="evidence" value="ECO:0007669"/>
    <property type="project" value="UniProtKB-ARBA"/>
</dbReference>
<evidence type="ECO:0000259" key="18">
    <source>
        <dbReference type="PROSITE" id="PS50158"/>
    </source>
</evidence>
<dbReference type="InterPro" id="IPR001680">
    <property type="entry name" value="WD40_rpt"/>
</dbReference>
<evidence type="ECO:0000256" key="6">
    <source>
        <dbReference type="ARBA" id="ARBA00022695"/>
    </source>
</evidence>
<comment type="subunit">
    <text evidence="2">Component of the NuA4 histone acetyltransferase complex.</text>
</comment>
<dbReference type="EC" id="2.7.7.49" evidence="3"/>
<organism evidence="22 23">
    <name type="scientific">Purpureocillium lavendulum</name>
    <dbReference type="NCBI Taxonomy" id="1247861"/>
    <lineage>
        <taxon>Eukaryota</taxon>
        <taxon>Fungi</taxon>
        <taxon>Dikarya</taxon>
        <taxon>Ascomycota</taxon>
        <taxon>Pezizomycotina</taxon>
        <taxon>Sordariomycetes</taxon>
        <taxon>Hypocreomycetidae</taxon>
        <taxon>Hypocreales</taxon>
        <taxon>Ophiocordycipitaceae</taxon>
        <taxon>Purpureocillium</taxon>
    </lineage>
</organism>
<evidence type="ECO:0000256" key="14">
    <source>
        <dbReference type="PROSITE-ProRule" id="PRU00047"/>
    </source>
</evidence>
<dbReference type="InterPro" id="IPR036322">
    <property type="entry name" value="WD40_repeat_dom_sf"/>
</dbReference>
<dbReference type="SMART" id="SM00343">
    <property type="entry name" value="ZnF_C2HC"/>
    <property type="match status" value="1"/>
</dbReference>
<evidence type="ECO:0000313" key="23">
    <source>
        <dbReference type="Proteomes" id="UP001163105"/>
    </source>
</evidence>
<feature type="domain" description="CCHC-type" evidence="18">
    <location>
        <begin position="561"/>
        <end position="576"/>
    </location>
</feature>
<keyword evidence="14" id="KW-0862">Zinc</keyword>
<evidence type="ECO:0000259" key="21">
    <source>
        <dbReference type="PROSITE" id="PS50994"/>
    </source>
</evidence>
<dbReference type="GO" id="GO:0003723">
    <property type="term" value="F:RNA binding"/>
    <property type="evidence" value="ECO:0007669"/>
    <property type="project" value="UniProtKB-KW"/>
</dbReference>
<keyword evidence="10" id="KW-0378">Hydrolase</keyword>
<keyword evidence="5" id="KW-0808">Transferase</keyword>
<name>A0AB34FX39_9HYPO</name>
<dbReference type="InterPro" id="IPR041373">
    <property type="entry name" value="RT_RNaseH"/>
</dbReference>
<dbReference type="PROSITE" id="PS50158">
    <property type="entry name" value="ZF_CCHC"/>
    <property type="match status" value="1"/>
</dbReference>
<evidence type="ECO:0000256" key="4">
    <source>
        <dbReference type="ARBA" id="ARBA00022574"/>
    </source>
</evidence>
<evidence type="ECO:0000256" key="10">
    <source>
        <dbReference type="ARBA" id="ARBA00022801"/>
    </source>
</evidence>
<dbReference type="InterPro" id="IPR001878">
    <property type="entry name" value="Znf_CCHC"/>
</dbReference>
<keyword evidence="14" id="KW-0863">Zinc-finger</keyword>
<keyword evidence="8" id="KW-0677">Repeat</keyword>
<keyword evidence="23" id="KW-1185">Reference proteome</keyword>
<evidence type="ECO:0000256" key="9">
    <source>
        <dbReference type="ARBA" id="ARBA00022759"/>
    </source>
</evidence>
<dbReference type="InterPro" id="IPR007111">
    <property type="entry name" value="NACHT_NTPase"/>
</dbReference>
<evidence type="ECO:0000256" key="13">
    <source>
        <dbReference type="ARBA" id="ARBA00023128"/>
    </source>
</evidence>
<sequence length="1962" mass="221787">MRIQEAKCHLLKNCYRWIFDHADFQRFCNDSQSRLLWIKGDPGKGKTMLLCGIIDELEKRNSYLLSYFFCQAPEARLSNAVSVLRGLIYLLIDRQRSLISYVRSKHDVTGEKLFQGSNVWFSLVEIFSKMLQDPTLKYAVLIVDALDECTEQAQLLDFIIQSSTFPSHVKWIITSRNWLDIEEKLHSAEQTVRLQLELNKDSISKAVDTYIGHKVEELAGRKNYDSETKETVRRHLAANADGTFLWVDLQRPTMEQEQQRPSESPIAQQQWIDQRIHQAVNASLGPIQDQMAALMDRLSRNVATTHQHDGPSLQPPTFAHVSTDSISRTNTPLPMTVTRKPLPNPPKYNGSRKNYATWAKQMRDKLELDAHYYNGNRDLWYLINSCLEERPQQVVATFYAAGGPGATYDPHEFMRYLDRTYQDSNIQSRAATSLRTLRQREEQSLASFLPRFEQALAEAGGADWPDRAKIVFLENALSQRLQRSLVSADLPTDYHGWLARVQEIAGRMERLGVRETSTSSRDEPSHVAPRTRSDKDHEGDTKMADVGRVSKESAKPRREARCYRCGREGHFVAKCPARVVFPDEDEKPRQKNSPEAKAGPGALKSRHPSLGSVQASDEEQFHSGCDCYAVIDEALVKRLRIPFVDSKPRKIGGFSEAATEVVSPGVVAFMIETGGYDERIFAYVIPGLGQDLFLGLPWMEKNKVVYDAAKQEVYHGLADISIRLSGQPEPKGIRAIRAARLVSAAVFAAECRRQKKRRNEAGSVRAISLSDIEKALQPKQPFDPSKTVPRKTLDEFGKLFSPSEAMKLPPHRPGVDHEVNLQRDSDGNEPTLPWGPLYNMSREELLVLRKTLTDLLDRGFIRASSSAAAAPVLFVRKPNGGLRFCCDYRALNAITKRDRYPLPLIAETLQNLTKAKWFTKLDVVAAFHKIRMAPGHEEKTAFRTRFGLYEWLVCPFGLSGAPASFQRYMNSVLRKYLDDFVTAYLDDVLIYSSGSRADHESKVRRVLKSLAGAGLHLDPAKCEFSVQEVKYLGFIVRAGKGIACDPEKQRAIRDWEAPTTVKGVRSFLGFANYYRIFIPDYARITAPLDALLKKGASFRWRQAEDEAFRELKRRFCESPILRQWDPALRTFVEADCSGYASGGVLSQEGPDGRRHACAFHSKRLSPAEYNYPIHDKEMLAIMRCLDAWSAELRSCGTFTVLTDHRNLEYFMTRRKLTERQSRWAADLAQFDFKLDYRPGCEAVAPDALSRREQDAPQGANDEREQGRVIQLIPHSAIPEATRLRIGRVGLSTPVPPNMKVFETRELQRLWDKVIQEDAIYRGAYEAVRQRHRSFPPALGLKVQISECAIDAGKRLTFRDRIWVPGGSGEKGSQEEASKDVLRTRIVQDSHDSAAAGHPGREGTLAIVARRFYWPGQSQPVRRFVANCDTCGRGHIWRQSKRGFLKPLPIPDRLRSHLAMDFITDLPPTGLSKSRYLWVIVDRLTKAVTLEAMDTMDAEACAERFLQCHYRFHGMPRSIRLSTAYHPQTDGGPERTNQEIQAYLRAYVCYLQGDWGNYLPAAQLALNNRESATTRISPFFAEHGYHVEPLSIDDSAEPPKDRVEGKADTLLTRLQEVTEYMQAMMAAAQQRQEEATNSKRQPAERLEVGDKVWLSMANYRSPRPCKKLDWLHHKYTVTKIISSHVVELDVPGSIHPRFHVDLLRRARDDPAPGQRVDDAQPPPIRDEAGVEKWDVEEILCARWKKRGRGQFRQVLVQWSGYADPTWEPMEALQDTEAMLAFEATYGPAKDNDGPLENGLLDRWPPPHLKLFGTVKVRDAATGACVQTLKGHDGSVLAVAFSTNDQRLASGSGDELIKVWDAATGACVRTLKGHGDSVTSVVCSTDGQRLASSSDDRTVKVWDAPDVVEGFNIKPNSQGILTSTLCPVRLGLFKPKSKIVDILSEKENGMAFTYHELDPIRILW</sequence>
<dbReference type="InterPro" id="IPR021109">
    <property type="entry name" value="Peptidase_aspartic_dom_sf"/>
</dbReference>
<keyword evidence="9" id="KW-0255">Endonuclease</keyword>
<keyword evidence="6" id="KW-0548">Nucleotidyltransferase</keyword>
<keyword evidence="13" id="KW-0496">Mitochondrion</keyword>
<dbReference type="GO" id="GO:0008270">
    <property type="term" value="F:zinc ion binding"/>
    <property type="evidence" value="ECO:0007669"/>
    <property type="project" value="UniProtKB-KW"/>
</dbReference>
<dbReference type="FunFam" id="3.30.70.270:FF:000020">
    <property type="entry name" value="Transposon Tf2-6 polyprotein-like Protein"/>
    <property type="match status" value="1"/>
</dbReference>
<dbReference type="InterPro" id="IPR012337">
    <property type="entry name" value="RNaseH-like_sf"/>
</dbReference>
<dbReference type="InterPro" id="IPR001584">
    <property type="entry name" value="Integrase_cat-core"/>
</dbReference>
<keyword evidence="12" id="KW-0695">RNA-directed DNA polymerase</keyword>
<dbReference type="Gene3D" id="3.30.70.270">
    <property type="match status" value="2"/>
</dbReference>
<evidence type="ECO:0000256" key="12">
    <source>
        <dbReference type="ARBA" id="ARBA00022918"/>
    </source>
</evidence>
<dbReference type="Proteomes" id="UP001163105">
    <property type="component" value="Unassembled WGS sequence"/>
</dbReference>
<evidence type="ECO:0000256" key="2">
    <source>
        <dbReference type="ARBA" id="ARBA00011353"/>
    </source>
</evidence>
<evidence type="ECO:0000259" key="17">
    <source>
        <dbReference type="PROSITE" id="PS50013"/>
    </source>
</evidence>
<reference evidence="22" key="1">
    <citation type="submission" date="2023-01" db="EMBL/GenBank/DDBJ databases">
        <title>The growth and conidiation of Purpureocillium lavendulum are regulated by nitrogen source and histone H3K14 acetylation.</title>
        <authorList>
            <person name="Tang P."/>
            <person name="Han J."/>
            <person name="Zhang C."/>
            <person name="Tang P."/>
            <person name="Qi F."/>
            <person name="Zhang K."/>
            <person name="Liang L."/>
        </authorList>
    </citation>
    <scope>NUCLEOTIDE SEQUENCE</scope>
    <source>
        <strain evidence="22">YMF1.00683</strain>
    </source>
</reference>
<evidence type="ECO:0000256" key="8">
    <source>
        <dbReference type="ARBA" id="ARBA00022737"/>
    </source>
</evidence>
<feature type="region of interest" description="Disordered" evidence="16">
    <location>
        <begin position="512"/>
        <end position="559"/>
    </location>
</feature>
<feature type="region of interest" description="Disordered" evidence="16">
    <location>
        <begin position="305"/>
        <end position="351"/>
    </location>
</feature>
<dbReference type="InterPro" id="IPR019775">
    <property type="entry name" value="WD40_repeat_CS"/>
</dbReference>
<dbReference type="Gene3D" id="3.40.50.300">
    <property type="entry name" value="P-loop containing nucleotide triphosphate hydrolases"/>
    <property type="match status" value="1"/>
</dbReference>
<evidence type="ECO:0000256" key="5">
    <source>
        <dbReference type="ARBA" id="ARBA00022679"/>
    </source>
</evidence>
<proteinExistence type="predicted"/>
<feature type="repeat" description="WD" evidence="15">
    <location>
        <begin position="1827"/>
        <end position="1868"/>
    </location>
</feature>
<dbReference type="PROSITE" id="PS50013">
    <property type="entry name" value="CHROMO_2"/>
    <property type="match status" value="1"/>
</dbReference>
<keyword evidence="11" id="KW-0694">RNA-binding</keyword>
<dbReference type="Pfam" id="PF00078">
    <property type="entry name" value="RVT_1"/>
    <property type="match status" value="1"/>
</dbReference>
<dbReference type="InterPro" id="IPR036875">
    <property type="entry name" value="Znf_CCHC_sf"/>
</dbReference>
<evidence type="ECO:0000259" key="19">
    <source>
        <dbReference type="PROSITE" id="PS50837"/>
    </source>
</evidence>
<dbReference type="GO" id="GO:0015074">
    <property type="term" value="P:DNA integration"/>
    <property type="evidence" value="ECO:0007669"/>
    <property type="project" value="InterPro"/>
</dbReference>
<dbReference type="Gene3D" id="2.40.70.10">
    <property type="entry name" value="Acid Proteases"/>
    <property type="match status" value="1"/>
</dbReference>
<dbReference type="InterPro" id="IPR041588">
    <property type="entry name" value="Integrase_H2C2"/>
</dbReference>
<evidence type="ECO:0000256" key="15">
    <source>
        <dbReference type="PROSITE-ProRule" id="PRU00221"/>
    </source>
</evidence>
<dbReference type="Gene3D" id="1.10.340.70">
    <property type="match status" value="1"/>
</dbReference>
<evidence type="ECO:0000256" key="1">
    <source>
        <dbReference type="ARBA" id="ARBA00004173"/>
    </source>
</evidence>
<keyword evidence="4 15" id="KW-0853">WD repeat</keyword>
<dbReference type="InterPro" id="IPR043128">
    <property type="entry name" value="Rev_trsase/Diguanyl_cyclase"/>
</dbReference>
<feature type="domain" description="Integrase catalytic" evidence="21">
    <location>
        <begin position="1444"/>
        <end position="1546"/>
    </location>
</feature>
<dbReference type="Pfam" id="PF17921">
    <property type="entry name" value="Integrase_H2C2"/>
    <property type="match status" value="1"/>
</dbReference>
<keyword evidence="14" id="KW-0479">Metal-binding</keyword>
<dbReference type="InterPro" id="IPR043502">
    <property type="entry name" value="DNA/RNA_pol_sf"/>
</dbReference>
<dbReference type="PROSITE" id="PS50082">
    <property type="entry name" value="WD_REPEATS_2"/>
    <property type="match status" value="2"/>
</dbReference>
<dbReference type="SUPFAM" id="SSF57756">
    <property type="entry name" value="Retrovirus zinc finger-like domains"/>
    <property type="match status" value="1"/>
</dbReference>